<protein>
    <recommendedName>
        <fullName evidence="8">CUB domain protein</fullName>
    </recommendedName>
</protein>
<dbReference type="InterPro" id="IPR035914">
    <property type="entry name" value="Sperma_CUB_dom_sf"/>
</dbReference>
<comment type="caution">
    <text evidence="3">Lacks conserved residue(s) required for the propagation of feature annotation.</text>
</comment>
<dbReference type="PANTHER" id="PTHR24251">
    <property type="entry name" value="OVOCHYMASE-RELATED"/>
    <property type="match status" value="1"/>
</dbReference>
<organism evidence="6 7">
    <name type="scientific">Ancylostoma ceylanicum</name>
    <dbReference type="NCBI Taxonomy" id="53326"/>
    <lineage>
        <taxon>Eukaryota</taxon>
        <taxon>Metazoa</taxon>
        <taxon>Ecdysozoa</taxon>
        <taxon>Nematoda</taxon>
        <taxon>Chromadorea</taxon>
        <taxon>Rhabditida</taxon>
        <taxon>Rhabditina</taxon>
        <taxon>Rhabditomorpha</taxon>
        <taxon>Strongyloidea</taxon>
        <taxon>Ancylostomatidae</taxon>
        <taxon>Ancylostomatinae</taxon>
        <taxon>Ancylostoma</taxon>
    </lineage>
</organism>
<keyword evidence="2 3" id="KW-1015">Disulfide bond</keyword>
<evidence type="ECO:0000313" key="6">
    <source>
        <dbReference type="EMBL" id="EYB93690.1"/>
    </source>
</evidence>
<evidence type="ECO:0000313" key="7">
    <source>
        <dbReference type="Proteomes" id="UP000024635"/>
    </source>
</evidence>
<evidence type="ECO:0000256" key="1">
    <source>
        <dbReference type="ARBA" id="ARBA00022737"/>
    </source>
</evidence>
<comment type="caution">
    <text evidence="6">The sequence shown here is derived from an EMBL/GenBank/DDBJ whole genome shotgun (WGS) entry which is preliminary data.</text>
</comment>
<dbReference type="Pfam" id="PF00431">
    <property type="entry name" value="CUB"/>
    <property type="match status" value="1"/>
</dbReference>
<dbReference type="EMBL" id="JARK01001515">
    <property type="protein sequence ID" value="EYB93690.1"/>
    <property type="molecule type" value="Genomic_DNA"/>
</dbReference>
<reference evidence="7" key="1">
    <citation type="journal article" date="2015" name="Nat. Genet.">
        <title>The genome and transcriptome of the zoonotic hookworm Ancylostoma ceylanicum identify infection-specific gene families.</title>
        <authorList>
            <person name="Schwarz E.M."/>
            <person name="Hu Y."/>
            <person name="Antoshechkin I."/>
            <person name="Miller M.M."/>
            <person name="Sternberg P.W."/>
            <person name="Aroian R.V."/>
        </authorList>
    </citation>
    <scope>NUCLEOTIDE SEQUENCE</scope>
    <source>
        <strain evidence="7">HY135</strain>
    </source>
</reference>
<gene>
    <name evidence="6" type="primary">Acey_s0179.g697</name>
    <name evidence="6" type="ORF">Y032_0179g697</name>
</gene>
<feature type="disulfide bond" evidence="3">
    <location>
        <begin position="51"/>
        <end position="78"/>
    </location>
</feature>
<keyword evidence="1" id="KW-0677">Repeat</keyword>
<evidence type="ECO:0008006" key="8">
    <source>
        <dbReference type="Google" id="ProtNLM"/>
    </source>
</evidence>
<dbReference type="PROSITE" id="PS50234">
    <property type="entry name" value="VWFA"/>
    <property type="match status" value="1"/>
</dbReference>
<feature type="domain" description="VWFA" evidence="5">
    <location>
        <begin position="174"/>
        <end position="361"/>
    </location>
</feature>
<proteinExistence type="predicted"/>
<feature type="domain" description="CUB" evidence="4">
    <location>
        <begin position="51"/>
        <end position="165"/>
    </location>
</feature>
<dbReference type="InterPro" id="IPR000859">
    <property type="entry name" value="CUB_dom"/>
</dbReference>
<dbReference type="PANTHER" id="PTHR24251:SF30">
    <property type="entry name" value="MEMBRANE FRIZZLED-RELATED PROTEIN"/>
    <property type="match status" value="1"/>
</dbReference>
<evidence type="ECO:0000256" key="3">
    <source>
        <dbReference type="PROSITE-ProRule" id="PRU00059"/>
    </source>
</evidence>
<dbReference type="Gene3D" id="2.60.120.290">
    <property type="entry name" value="Spermadhesin, CUB domain"/>
    <property type="match status" value="1"/>
</dbReference>
<evidence type="ECO:0000259" key="5">
    <source>
        <dbReference type="PROSITE" id="PS50234"/>
    </source>
</evidence>
<dbReference type="Proteomes" id="UP000024635">
    <property type="component" value="Unassembled WGS sequence"/>
</dbReference>
<evidence type="ECO:0000259" key="4">
    <source>
        <dbReference type="PROSITE" id="PS01180"/>
    </source>
</evidence>
<dbReference type="OrthoDB" id="6369184at2759"/>
<dbReference type="CDD" id="cd00041">
    <property type="entry name" value="CUB"/>
    <property type="match status" value="1"/>
</dbReference>
<evidence type="ECO:0000256" key="2">
    <source>
        <dbReference type="ARBA" id="ARBA00023157"/>
    </source>
</evidence>
<keyword evidence="7" id="KW-1185">Reference proteome</keyword>
<dbReference type="InterPro" id="IPR002035">
    <property type="entry name" value="VWF_A"/>
</dbReference>
<dbReference type="STRING" id="53326.A0A016ST15"/>
<sequence length="375" mass="41584">MNNRVPLQTGSACLAEGEFSDPTKNIFNFMGSQQFLFQHAANSGKFDYVGCPSNNDFYYEGQISSPYYPNLYPPNTECYYYITAAPGKVLSFNFSHYDLESCCDYVTIYDGNGIRSPKLAQFGGPNATVLYPTGVYTTTQRYALVTFQSDPIVQKTGFQFRYDSVYSATPCNRDIVLMLSGLSTVGTQANFLKQIDFVANALTPTWNVAPNKIRVVIDLLIDAEYAVIWTADDLSDNQKLTQTVLGLTEYVPDVTQNNNTDLECIFKYAQGAVSFDEKEDKERYGISKVVIAFVPQNPNDSQDFFEAMEFSHTIHNIDDTKVIVVAMGKNLRMDQLSQLSYGSGFAFSADYGNLASLVPAINRAICADLPSSCGA</sequence>
<dbReference type="Gene3D" id="3.40.50.410">
    <property type="entry name" value="von Willebrand factor, type A domain"/>
    <property type="match status" value="1"/>
</dbReference>
<dbReference type="PROSITE" id="PS01180">
    <property type="entry name" value="CUB"/>
    <property type="match status" value="1"/>
</dbReference>
<dbReference type="InterPro" id="IPR036465">
    <property type="entry name" value="vWFA_dom_sf"/>
</dbReference>
<accession>A0A016ST15</accession>
<dbReference type="AlphaFoldDB" id="A0A016ST15"/>
<dbReference type="SMART" id="SM00042">
    <property type="entry name" value="CUB"/>
    <property type="match status" value="1"/>
</dbReference>
<dbReference type="SUPFAM" id="SSF49854">
    <property type="entry name" value="Spermadhesin, CUB domain"/>
    <property type="match status" value="1"/>
</dbReference>
<name>A0A016ST15_9BILA</name>
<dbReference type="SUPFAM" id="SSF53300">
    <property type="entry name" value="vWA-like"/>
    <property type="match status" value="1"/>
</dbReference>